<keyword evidence="3" id="KW-0539">Nucleus</keyword>
<feature type="region of interest" description="Disordered" evidence="4">
    <location>
        <begin position="1"/>
        <end position="47"/>
    </location>
</feature>
<dbReference type="PANTHER" id="PTHR12940:SF0">
    <property type="entry name" value="SPLICING FACTOR ESS-2 HOMOLOG"/>
    <property type="match status" value="1"/>
</dbReference>
<feature type="region of interest" description="Disordered" evidence="4">
    <location>
        <begin position="210"/>
        <end position="237"/>
    </location>
</feature>
<dbReference type="AlphaFoldDB" id="A0A0L0HLS3"/>
<evidence type="ECO:0000256" key="2">
    <source>
        <dbReference type="ARBA" id="ARBA00009072"/>
    </source>
</evidence>
<accession>A0A0L0HLS3</accession>
<feature type="compositionally biased region" description="Low complexity" evidence="4">
    <location>
        <begin position="1"/>
        <end position="42"/>
    </location>
</feature>
<evidence type="ECO:0000256" key="1">
    <source>
        <dbReference type="ARBA" id="ARBA00004123"/>
    </source>
</evidence>
<dbReference type="GO" id="GO:0071013">
    <property type="term" value="C:catalytic step 2 spliceosome"/>
    <property type="evidence" value="ECO:0007669"/>
    <property type="project" value="TreeGrafter"/>
</dbReference>
<dbReference type="EMBL" id="KQ257454">
    <property type="protein sequence ID" value="KND01759.1"/>
    <property type="molecule type" value="Genomic_DNA"/>
</dbReference>
<evidence type="ECO:0000256" key="4">
    <source>
        <dbReference type="SAM" id="MobiDB-lite"/>
    </source>
</evidence>
<feature type="compositionally biased region" description="Polar residues" evidence="4">
    <location>
        <begin position="383"/>
        <end position="392"/>
    </location>
</feature>
<keyword evidence="6" id="KW-1185">Reference proteome</keyword>
<dbReference type="VEuPathDB" id="FungiDB:SPPG_03552"/>
<dbReference type="OMA" id="AQNDYLD"/>
<evidence type="ECO:0000256" key="3">
    <source>
        <dbReference type="ARBA" id="ARBA00023242"/>
    </source>
</evidence>
<dbReference type="GeneID" id="27687061"/>
<dbReference type="OrthoDB" id="19679at2759"/>
<dbReference type="Pfam" id="PF09751">
    <property type="entry name" value="Es2"/>
    <property type="match status" value="2"/>
</dbReference>
<feature type="compositionally biased region" description="Polar residues" evidence="4">
    <location>
        <begin position="222"/>
        <end position="233"/>
    </location>
</feature>
<dbReference type="InParanoid" id="A0A0L0HLS3"/>
<dbReference type="eggNOG" id="KOG2627">
    <property type="taxonomic scope" value="Eukaryota"/>
</dbReference>
<dbReference type="FunCoup" id="A0A0L0HLS3">
    <property type="interactions" value="101"/>
</dbReference>
<dbReference type="Proteomes" id="UP000053201">
    <property type="component" value="Unassembled WGS sequence"/>
</dbReference>
<evidence type="ECO:0000313" key="6">
    <source>
        <dbReference type="Proteomes" id="UP000053201"/>
    </source>
</evidence>
<sequence length="412" mass="45739">MSSSMSSSTQPPTTSPPSTIQTLPTQSTSLIQQSTPTPTQSQKRTPDVLEEDTYVESLSKIIQRDFFPHLKRIKLQNELLDAVQNGEYGVVRVLGDELNQVDRGDIQTSITDTAEKDTIPVNTNMSLDAFQSRYTSEDNASFNNMITRINDDKRKKYSWIYDKETRVLQLGTTPDNEKEAKRIQQWKYAAKNSLMYYPSVDGSTAIETGRGEPKAISHDSTRFPSNTNTSDTTTMERQKTQDVWRDLAKATPGLLPQNSPNVNGYSFVPSTPVLNDTIDPSALLTWGTVEGTPLLMDGKGFSMPPTPRREIIGKKLAEKANKGKRPDFFGQPKTPLREPTRSELLSPAARHLLSKSKKSGDSQLRASYASPRGSSPWIGKTGTPRQRGQTPKTPLKTLMDGKRSITDGLVNL</sequence>
<evidence type="ECO:0000313" key="5">
    <source>
        <dbReference type="EMBL" id="KND01759.1"/>
    </source>
</evidence>
<organism evidence="5 6">
    <name type="scientific">Spizellomyces punctatus (strain DAOM BR117)</name>
    <dbReference type="NCBI Taxonomy" id="645134"/>
    <lineage>
        <taxon>Eukaryota</taxon>
        <taxon>Fungi</taxon>
        <taxon>Fungi incertae sedis</taxon>
        <taxon>Chytridiomycota</taxon>
        <taxon>Chytridiomycota incertae sedis</taxon>
        <taxon>Chytridiomycetes</taxon>
        <taxon>Spizellomycetales</taxon>
        <taxon>Spizellomycetaceae</taxon>
        <taxon>Spizellomyces</taxon>
    </lineage>
</organism>
<dbReference type="STRING" id="645134.A0A0L0HLS3"/>
<name>A0A0L0HLS3_SPIPD</name>
<dbReference type="PANTHER" id="PTHR12940">
    <property type="entry name" value="ES-2 PROTEIN - RELATED"/>
    <property type="match status" value="1"/>
</dbReference>
<protein>
    <submittedName>
        <fullName evidence="5">Uncharacterized protein</fullName>
    </submittedName>
</protein>
<comment type="subcellular location">
    <subcellularLocation>
        <location evidence="1">Nucleus</location>
    </subcellularLocation>
</comment>
<proteinExistence type="inferred from homology"/>
<dbReference type="InterPro" id="IPR019148">
    <property type="entry name" value="Nuclear_protein_DGCR14_ESS-2"/>
</dbReference>
<feature type="compositionally biased region" description="Basic and acidic residues" evidence="4">
    <location>
        <begin position="318"/>
        <end position="327"/>
    </location>
</feature>
<feature type="compositionally biased region" description="Basic and acidic residues" evidence="4">
    <location>
        <begin position="210"/>
        <end position="221"/>
    </location>
</feature>
<feature type="region of interest" description="Disordered" evidence="4">
    <location>
        <begin position="318"/>
        <end position="412"/>
    </location>
</feature>
<reference evidence="5 6" key="1">
    <citation type="submission" date="2009-08" db="EMBL/GenBank/DDBJ databases">
        <title>The Genome Sequence of Spizellomyces punctatus strain DAOM BR117.</title>
        <authorList>
            <consortium name="The Broad Institute Genome Sequencing Platform"/>
            <person name="Russ C."/>
            <person name="Cuomo C."/>
            <person name="Shea T."/>
            <person name="Young S.K."/>
            <person name="Zeng Q."/>
            <person name="Koehrsen M."/>
            <person name="Haas B."/>
            <person name="Borodovsky M."/>
            <person name="Guigo R."/>
            <person name="Alvarado L."/>
            <person name="Berlin A."/>
            <person name="Bochicchio J."/>
            <person name="Borenstein D."/>
            <person name="Chapman S."/>
            <person name="Chen Z."/>
            <person name="Engels R."/>
            <person name="Freedman E."/>
            <person name="Gellesch M."/>
            <person name="Goldberg J."/>
            <person name="Griggs A."/>
            <person name="Gujja S."/>
            <person name="Heiman D."/>
            <person name="Hepburn T."/>
            <person name="Howarth C."/>
            <person name="Jen D."/>
            <person name="Larson L."/>
            <person name="Lewis B."/>
            <person name="Mehta T."/>
            <person name="Park D."/>
            <person name="Pearson M."/>
            <person name="Roberts A."/>
            <person name="Saif S."/>
            <person name="Shenoy N."/>
            <person name="Sisk P."/>
            <person name="Stolte C."/>
            <person name="Sykes S."/>
            <person name="Thomson T."/>
            <person name="Walk T."/>
            <person name="White J."/>
            <person name="Yandava C."/>
            <person name="Burger G."/>
            <person name="Gray M.W."/>
            <person name="Holland P.W.H."/>
            <person name="King N."/>
            <person name="Lang F.B.F."/>
            <person name="Roger A.J."/>
            <person name="Ruiz-Trillo I."/>
            <person name="Lander E."/>
            <person name="Nusbaum C."/>
        </authorList>
    </citation>
    <scope>NUCLEOTIDE SEQUENCE [LARGE SCALE GENOMIC DNA]</scope>
    <source>
        <strain evidence="5 6">DAOM BR117</strain>
    </source>
</reference>
<gene>
    <name evidence="5" type="ORF">SPPG_03552</name>
</gene>
<comment type="similarity">
    <text evidence="2">Belongs to the ESS2 family.</text>
</comment>
<dbReference type="RefSeq" id="XP_016609798.1">
    <property type="nucleotide sequence ID" value="XM_016751814.1"/>
</dbReference>